<organism evidence="2 3">
    <name type="scientific">Candidatus Lloydbacteria bacterium RIFCSPHIGHO2_02_FULL_50_13</name>
    <dbReference type="NCBI Taxonomy" id="1798661"/>
    <lineage>
        <taxon>Bacteria</taxon>
        <taxon>Candidatus Lloydiibacteriota</taxon>
    </lineage>
</organism>
<proteinExistence type="predicted"/>
<name>A0A1G2D4B2_9BACT</name>
<keyword evidence="1" id="KW-0472">Membrane</keyword>
<accession>A0A1G2D4B2</accession>
<sequence length="111" mass="12787">MNQSTTNRDQALTKRIMRRIYLVWSIRLALHPTTLKALIALLLVVRSTTYVSYANVFANMPAFYDVSAGMQFVKSAMYHTHPMTLVLLSSVAWLAVWAAADFFFRRKEAWL</sequence>
<evidence type="ECO:0000313" key="2">
    <source>
        <dbReference type="EMBL" id="OGZ08302.1"/>
    </source>
</evidence>
<evidence type="ECO:0000256" key="1">
    <source>
        <dbReference type="SAM" id="Phobius"/>
    </source>
</evidence>
<evidence type="ECO:0000313" key="3">
    <source>
        <dbReference type="Proteomes" id="UP000177996"/>
    </source>
</evidence>
<comment type="caution">
    <text evidence="2">The sequence shown here is derived from an EMBL/GenBank/DDBJ whole genome shotgun (WGS) entry which is preliminary data.</text>
</comment>
<feature type="transmembrane region" description="Helical" evidence="1">
    <location>
        <begin position="83"/>
        <end position="104"/>
    </location>
</feature>
<dbReference type="Proteomes" id="UP000177996">
    <property type="component" value="Unassembled WGS sequence"/>
</dbReference>
<reference evidence="2 3" key="1">
    <citation type="journal article" date="2016" name="Nat. Commun.">
        <title>Thousands of microbial genomes shed light on interconnected biogeochemical processes in an aquifer system.</title>
        <authorList>
            <person name="Anantharaman K."/>
            <person name="Brown C.T."/>
            <person name="Hug L.A."/>
            <person name="Sharon I."/>
            <person name="Castelle C.J."/>
            <person name="Probst A.J."/>
            <person name="Thomas B.C."/>
            <person name="Singh A."/>
            <person name="Wilkins M.J."/>
            <person name="Karaoz U."/>
            <person name="Brodie E.L."/>
            <person name="Williams K.H."/>
            <person name="Hubbard S.S."/>
            <person name="Banfield J.F."/>
        </authorList>
    </citation>
    <scope>NUCLEOTIDE SEQUENCE [LARGE SCALE GENOMIC DNA]</scope>
</reference>
<dbReference type="EMBL" id="MHLL01000038">
    <property type="protein sequence ID" value="OGZ08302.1"/>
    <property type="molecule type" value="Genomic_DNA"/>
</dbReference>
<protein>
    <submittedName>
        <fullName evidence="2">Uncharacterized protein</fullName>
    </submittedName>
</protein>
<keyword evidence="1" id="KW-1133">Transmembrane helix</keyword>
<keyword evidence="1" id="KW-0812">Transmembrane</keyword>
<dbReference type="STRING" id="1798661.A3D65_01045"/>
<dbReference type="AlphaFoldDB" id="A0A1G2D4B2"/>
<feature type="transmembrane region" description="Helical" evidence="1">
    <location>
        <begin position="21"/>
        <end position="45"/>
    </location>
</feature>
<gene>
    <name evidence="2" type="ORF">A3D65_01045</name>
</gene>